<protein>
    <submittedName>
        <fullName evidence="1">Uncharacterized protein</fullName>
    </submittedName>
</protein>
<evidence type="ECO:0000313" key="1">
    <source>
        <dbReference type="EMBL" id="GBP47393.1"/>
    </source>
</evidence>
<organism evidence="1 2">
    <name type="scientific">Eumeta variegata</name>
    <name type="common">Bagworm moth</name>
    <name type="synonym">Eumeta japonica</name>
    <dbReference type="NCBI Taxonomy" id="151549"/>
    <lineage>
        <taxon>Eukaryota</taxon>
        <taxon>Metazoa</taxon>
        <taxon>Ecdysozoa</taxon>
        <taxon>Arthropoda</taxon>
        <taxon>Hexapoda</taxon>
        <taxon>Insecta</taxon>
        <taxon>Pterygota</taxon>
        <taxon>Neoptera</taxon>
        <taxon>Endopterygota</taxon>
        <taxon>Lepidoptera</taxon>
        <taxon>Glossata</taxon>
        <taxon>Ditrysia</taxon>
        <taxon>Tineoidea</taxon>
        <taxon>Psychidae</taxon>
        <taxon>Oiketicinae</taxon>
        <taxon>Eumeta</taxon>
    </lineage>
</organism>
<evidence type="ECO:0000313" key="2">
    <source>
        <dbReference type="Proteomes" id="UP000299102"/>
    </source>
</evidence>
<dbReference type="EMBL" id="BGZK01000501">
    <property type="protein sequence ID" value="GBP47393.1"/>
    <property type="molecule type" value="Genomic_DNA"/>
</dbReference>
<sequence>MLQTTPARTKTLRIRDPSRGMKLTASVRKVAQPPVTQARGVSLDLKPPSTVGWGLLMVVVPGRPRADGRGRGRAVGEGLGGSCADTIAPLLPNEMSTRMA</sequence>
<name>A0A4C1W8N7_EUMVA</name>
<comment type="caution">
    <text evidence="1">The sequence shown here is derived from an EMBL/GenBank/DDBJ whole genome shotgun (WGS) entry which is preliminary data.</text>
</comment>
<dbReference type="AlphaFoldDB" id="A0A4C1W8N7"/>
<keyword evidence="2" id="KW-1185">Reference proteome</keyword>
<accession>A0A4C1W8N7</accession>
<proteinExistence type="predicted"/>
<gene>
    <name evidence="1" type="ORF">EVAR_84985_1</name>
</gene>
<dbReference type="Proteomes" id="UP000299102">
    <property type="component" value="Unassembled WGS sequence"/>
</dbReference>
<reference evidence="1 2" key="1">
    <citation type="journal article" date="2019" name="Commun. Biol.">
        <title>The bagworm genome reveals a unique fibroin gene that provides high tensile strength.</title>
        <authorList>
            <person name="Kono N."/>
            <person name="Nakamura H."/>
            <person name="Ohtoshi R."/>
            <person name="Tomita M."/>
            <person name="Numata K."/>
            <person name="Arakawa K."/>
        </authorList>
    </citation>
    <scope>NUCLEOTIDE SEQUENCE [LARGE SCALE GENOMIC DNA]</scope>
</reference>